<gene>
    <name evidence="1" type="ORF">CLUMA_CG002145</name>
</gene>
<sequence length="73" mass="8414">MTEIGVEQGTKKVTNFHREETKNLFHSSFLHSDDDFAKLGYERLKINLATFSFTSGYLSNFLRIVSAQPWCNP</sequence>
<dbReference type="Proteomes" id="UP000183832">
    <property type="component" value="Unassembled WGS sequence"/>
</dbReference>
<dbReference type="EMBL" id="CVRI01000006">
    <property type="protein sequence ID" value="CRK88368.1"/>
    <property type="molecule type" value="Genomic_DNA"/>
</dbReference>
<accession>A0A1J1HJY0</accession>
<dbReference type="AlphaFoldDB" id="A0A1J1HJY0"/>
<proteinExistence type="predicted"/>
<evidence type="ECO:0000313" key="2">
    <source>
        <dbReference type="Proteomes" id="UP000183832"/>
    </source>
</evidence>
<keyword evidence="2" id="KW-1185">Reference proteome</keyword>
<name>A0A1J1HJY0_9DIPT</name>
<organism evidence="1 2">
    <name type="scientific">Clunio marinus</name>
    <dbReference type="NCBI Taxonomy" id="568069"/>
    <lineage>
        <taxon>Eukaryota</taxon>
        <taxon>Metazoa</taxon>
        <taxon>Ecdysozoa</taxon>
        <taxon>Arthropoda</taxon>
        <taxon>Hexapoda</taxon>
        <taxon>Insecta</taxon>
        <taxon>Pterygota</taxon>
        <taxon>Neoptera</taxon>
        <taxon>Endopterygota</taxon>
        <taxon>Diptera</taxon>
        <taxon>Nematocera</taxon>
        <taxon>Chironomoidea</taxon>
        <taxon>Chironomidae</taxon>
        <taxon>Clunio</taxon>
    </lineage>
</organism>
<protein>
    <submittedName>
        <fullName evidence="1">CLUMA_CG002145, isoform A</fullName>
    </submittedName>
</protein>
<reference evidence="1 2" key="1">
    <citation type="submission" date="2015-04" db="EMBL/GenBank/DDBJ databases">
        <authorList>
            <person name="Syromyatnikov M.Y."/>
            <person name="Popov V.N."/>
        </authorList>
    </citation>
    <scope>NUCLEOTIDE SEQUENCE [LARGE SCALE GENOMIC DNA]</scope>
</reference>
<evidence type="ECO:0000313" key="1">
    <source>
        <dbReference type="EMBL" id="CRK88368.1"/>
    </source>
</evidence>